<feature type="transmembrane region" description="Helical" evidence="1">
    <location>
        <begin position="109"/>
        <end position="129"/>
    </location>
</feature>
<dbReference type="Proteomes" id="UP000721861">
    <property type="component" value="Unassembled WGS sequence"/>
</dbReference>
<proteinExistence type="predicted"/>
<protein>
    <submittedName>
        <fullName evidence="2">DUF1361 domain-containing protein</fullName>
    </submittedName>
</protein>
<dbReference type="RefSeq" id="WP_212224492.1">
    <property type="nucleotide sequence ID" value="NZ_JAGUCN010000001.1"/>
</dbReference>
<name>A0ABS5K533_9BACT</name>
<dbReference type="Pfam" id="PF07099">
    <property type="entry name" value="DUF1361"/>
    <property type="match status" value="1"/>
</dbReference>
<feature type="transmembrane region" description="Helical" evidence="1">
    <location>
        <begin position="40"/>
        <end position="58"/>
    </location>
</feature>
<keyword evidence="1" id="KW-0472">Membrane</keyword>
<evidence type="ECO:0000313" key="3">
    <source>
        <dbReference type="Proteomes" id="UP000721861"/>
    </source>
</evidence>
<evidence type="ECO:0000313" key="2">
    <source>
        <dbReference type="EMBL" id="MBS2210109.1"/>
    </source>
</evidence>
<accession>A0ABS5K533</accession>
<feature type="transmembrane region" description="Helical" evidence="1">
    <location>
        <begin position="141"/>
        <end position="160"/>
    </location>
</feature>
<dbReference type="InterPro" id="IPR009793">
    <property type="entry name" value="DUF1361"/>
</dbReference>
<comment type="caution">
    <text evidence="2">The sequence shown here is derived from an EMBL/GenBank/DDBJ whole genome shotgun (WGS) entry which is preliminary data.</text>
</comment>
<keyword evidence="1" id="KW-1133">Transmembrane helix</keyword>
<reference evidence="2 3" key="1">
    <citation type="journal article" date="2014" name="Int. J. Syst. Evol. Microbiol.">
        <title>Carboxylicivirga gen. nov. in the family Marinilabiliaceae with two novel species, Carboxylicivirga mesophila sp. nov. and Carboxylicivirga taeanensis sp. nov., and reclassification of Cytophaga fermentans as Saccharicrinis fermentans gen. nov., comb. nov.</title>
        <authorList>
            <person name="Yang S.H."/>
            <person name="Seo H.S."/>
            <person name="Woo J.H."/>
            <person name="Oh H.M."/>
            <person name="Jang H."/>
            <person name="Lee J.H."/>
            <person name="Kim S.J."/>
            <person name="Kwon K.K."/>
        </authorList>
    </citation>
    <scope>NUCLEOTIDE SEQUENCE [LARGE SCALE GENOMIC DNA]</scope>
    <source>
        <strain evidence="2 3">JCM 18290</strain>
    </source>
</reference>
<feature type="transmembrane region" description="Helical" evidence="1">
    <location>
        <begin position="7"/>
        <end position="28"/>
    </location>
</feature>
<sequence length="233" mass="27198">MKKKPSLVSIVLLLTFANLLILVIRNVIVGNDFYSFLRSNLFIGSFPVIAIATCLYHFNHKINTLLFWGGSFLWFIFYPNAPYMISDLIHDSQDPISKLHPEMIKYDTLIIFSLAMLSVFYGFLSLKMMFQLFKKRYSNTFAHIAIHFTIVMSCLGFYMGRELLSAIKLGNGYLYSWEIFLEPIQIIKIVWEALWPIHEHWPAYAMMLLFGAVQYLLLIIFHYINSIEIAPEK</sequence>
<feature type="transmembrane region" description="Helical" evidence="1">
    <location>
        <begin position="203"/>
        <end position="224"/>
    </location>
</feature>
<feature type="transmembrane region" description="Helical" evidence="1">
    <location>
        <begin position="65"/>
        <end position="85"/>
    </location>
</feature>
<gene>
    <name evidence="2" type="ORF">KEM09_01770</name>
</gene>
<dbReference type="EMBL" id="JAGUCN010000001">
    <property type="protein sequence ID" value="MBS2210109.1"/>
    <property type="molecule type" value="Genomic_DNA"/>
</dbReference>
<keyword evidence="1" id="KW-0812">Transmembrane</keyword>
<evidence type="ECO:0000256" key="1">
    <source>
        <dbReference type="SAM" id="Phobius"/>
    </source>
</evidence>
<organism evidence="2 3">
    <name type="scientific">Carboxylicivirga mesophila</name>
    <dbReference type="NCBI Taxonomy" id="1166478"/>
    <lineage>
        <taxon>Bacteria</taxon>
        <taxon>Pseudomonadati</taxon>
        <taxon>Bacteroidota</taxon>
        <taxon>Bacteroidia</taxon>
        <taxon>Marinilabiliales</taxon>
        <taxon>Marinilabiliaceae</taxon>
        <taxon>Carboxylicivirga</taxon>
    </lineage>
</organism>
<keyword evidence="3" id="KW-1185">Reference proteome</keyword>